<proteinExistence type="predicted"/>
<evidence type="ECO:0000313" key="1">
    <source>
        <dbReference type="EMBL" id="CAB3741949.1"/>
    </source>
</evidence>
<reference evidence="1 2" key="1">
    <citation type="submission" date="2020-04" db="EMBL/GenBank/DDBJ databases">
        <authorList>
            <person name="De Canck E."/>
        </authorList>
    </citation>
    <scope>NUCLEOTIDE SEQUENCE [LARGE SCALE GENOMIC DNA]</scope>
    <source>
        <strain evidence="1 2">LMG 27174</strain>
    </source>
</reference>
<dbReference type="AlphaFoldDB" id="A0A6J5CRG9"/>
<protein>
    <submittedName>
        <fullName evidence="1">Uncharacterized protein</fullName>
    </submittedName>
</protein>
<evidence type="ECO:0000313" key="2">
    <source>
        <dbReference type="Proteomes" id="UP000494205"/>
    </source>
</evidence>
<dbReference type="Proteomes" id="UP000494205">
    <property type="component" value="Unassembled WGS sequence"/>
</dbReference>
<accession>A0A6J5CRG9</accession>
<organism evidence="1 2">
    <name type="scientific">Paraburkholderia rhynchosiae</name>
    <dbReference type="NCBI Taxonomy" id="487049"/>
    <lineage>
        <taxon>Bacteria</taxon>
        <taxon>Pseudomonadati</taxon>
        <taxon>Pseudomonadota</taxon>
        <taxon>Betaproteobacteria</taxon>
        <taxon>Burkholderiales</taxon>
        <taxon>Burkholderiaceae</taxon>
        <taxon>Paraburkholderia</taxon>
    </lineage>
</organism>
<name>A0A6J5CRG9_9BURK</name>
<sequence length="123" mass="13337">MMCTEAVGVGAYGGTQSCSCCRQRPASWYAAISSAAAGQAAADLPLSHIADIPLPGRAARLDYMSYDADRHLLFIAHLDDSEVIVFDTLNSRVVSRIGQSRFRTWRAGRARTGARLCVCHGYQ</sequence>
<gene>
    <name evidence="1" type="ORF">LMG27174_06813</name>
</gene>
<dbReference type="EMBL" id="CADIJZ010000049">
    <property type="protein sequence ID" value="CAB3741949.1"/>
    <property type="molecule type" value="Genomic_DNA"/>
</dbReference>